<name>A0ABT3B4W4_9CYAN</name>
<proteinExistence type="predicted"/>
<dbReference type="EMBL" id="JAOWRF010000334">
    <property type="protein sequence ID" value="MCV3216417.1"/>
    <property type="molecule type" value="Genomic_DNA"/>
</dbReference>
<organism evidence="1 2">
    <name type="scientific">Plectonema radiosum NIES-515</name>
    <dbReference type="NCBI Taxonomy" id="2986073"/>
    <lineage>
        <taxon>Bacteria</taxon>
        <taxon>Bacillati</taxon>
        <taxon>Cyanobacteriota</taxon>
        <taxon>Cyanophyceae</taxon>
        <taxon>Oscillatoriophycideae</taxon>
        <taxon>Oscillatoriales</taxon>
        <taxon>Microcoleaceae</taxon>
        <taxon>Plectonema</taxon>
    </lineage>
</organism>
<evidence type="ECO:0000313" key="1">
    <source>
        <dbReference type="EMBL" id="MCV3216417.1"/>
    </source>
</evidence>
<reference evidence="1 2" key="1">
    <citation type="submission" date="2022-10" db="EMBL/GenBank/DDBJ databases">
        <title>Identification of biosynthetic pathway for the production of the potent trypsin inhibitor radiosumin.</title>
        <authorList>
            <person name="Fewer D.P."/>
            <person name="Delbaje E."/>
            <person name="Ouyang X."/>
            <person name="Agostino P.D."/>
            <person name="Wahlsten M."/>
            <person name="Jokela J."/>
            <person name="Permi P."/>
            <person name="Haapaniemi E."/>
            <person name="Koistinen H."/>
        </authorList>
    </citation>
    <scope>NUCLEOTIDE SEQUENCE [LARGE SCALE GENOMIC DNA]</scope>
    <source>
        <strain evidence="1 2">NIES-515</strain>
    </source>
</reference>
<gene>
    <name evidence="1" type="ORF">OGM63_23370</name>
</gene>
<accession>A0ABT3B4W4</accession>
<sequence>MFNQAIDMVFTDSVAALINFTLGTLIHTKICNYSWEQKANLSDLTSQDNQSIEETSDRNS</sequence>
<evidence type="ECO:0000313" key="2">
    <source>
        <dbReference type="Proteomes" id="UP001526143"/>
    </source>
</evidence>
<comment type="caution">
    <text evidence="1">The sequence shown here is derived from an EMBL/GenBank/DDBJ whole genome shotgun (WGS) entry which is preliminary data.</text>
</comment>
<protein>
    <submittedName>
        <fullName evidence="1">Uncharacterized protein</fullName>
    </submittedName>
</protein>
<dbReference type="Proteomes" id="UP001526143">
    <property type="component" value="Unassembled WGS sequence"/>
</dbReference>
<keyword evidence="2" id="KW-1185">Reference proteome</keyword>
<dbReference type="RefSeq" id="WP_263748068.1">
    <property type="nucleotide sequence ID" value="NZ_JAOWRF010000334.1"/>
</dbReference>